<reference evidence="1" key="2">
    <citation type="submission" date="2020-09" db="EMBL/GenBank/DDBJ databases">
        <authorList>
            <person name="Sun Q."/>
            <person name="Ohkuma M."/>
        </authorList>
    </citation>
    <scope>NUCLEOTIDE SEQUENCE</scope>
    <source>
        <strain evidence="1">JCM 4784</strain>
    </source>
</reference>
<dbReference type="RefSeq" id="WP_190136649.1">
    <property type="nucleotide sequence ID" value="NZ_BNBT01000042.1"/>
</dbReference>
<evidence type="ECO:0000313" key="1">
    <source>
        <dbReference type="EMBL" id="GHE60822.1"/>
    </source>
</evidence>
<evidence type="ECO:0000313" key="2">
    <source>
        <dbReference type="Proteomes" id="UP000608024"/>
    </source>
</evidence>
<dbReference type="Proteomes" id="UP000608024">
    <property type="component" value="Unassembled WGS sequence"/>
</dbReference>
<dbReference type="EMBL" id="BNBT01000042">
    <property type="protein sequence ID" value="GHE60822.1"/>
    <property type="molecule type" value="Genomic_DNA"/>
</dbReference>
<organism evidence="1 2">
    <name type="scientific">Streptomyces longispororuber</name>
    <dbReference type="NCBI Taxonomy" id="68230"/>
    <lineage>
        <taxon>Bacteria</taxon>
        <taxon>Bacillati</taxon>
        <taxon>Actinomycetota</taxon>
        <taxon>Actinomycetes</taxon>
        <taxon>Kitasatosporales</taxon>
        <taxon>Streptomycetaceae</taxon>
        <taxon>Streptomyces</taxon>
    </lineage>
</organism>
<keyword evidence="2" id="KW-1185">Reference proteome</keyword>
<proteinExistence type="predicted"/>
<comment type="caution">
    <text evidence="1">The sequence shown here is derived from an EMBL/GenBank/DDBJ whole genome shotgun (WGS) entry which is preliminary data.</text>
</comment>
<dbReference type="AlphaFoldDB" id="A0A918ZMQ6"/>
<protein>
    <submittedName>
        <fullName evidence="1">Uncharacterized protein</fullName>
    </submittedName>
</protein>
<gene>
    <name evidence="1" type="ORF">GCM10018785_32390</name>
</gene>
<name>A0A918ZMQ6_9ACTN</name>
<sequence>MHESATMEALRLYAAPAPITFTASQRSGTACVWCERELQEREGIPLGGPPPWHPHACVPCCERRIRALQTYLDWYHHGVRCRRCPRGSCGKAGALQQAHLDAQQQAGAPPPWCVECWDVILPGAAVRPILWQGLRGLVFSYVHVCACSR</sequence>
<reference evidence="1" key="1">
    <citation type="journal article" date="2014" name="Int. J. Syst. Evol. Microbiol.">
        <title>Complete genome sequence of Corynebacterium casei LMG S-19264T (=DSM 44701T), isolated from a smear-ripened cheese.</title>
        <authorList>
            <consortium name="US DOE Joint Genome Institute (JGI-PGF)"/>
            <person name="Walter F."/>
            <person name="Albersmeier A."/>
            <person name="Kalinowski J."/>
            <person name="Ruckert C."/>
        </authorList>
    </citation>
    <scope>NUCLEOTIDE SEQUENCE</scope>
    <source>
        <strain evidence="1">JCM 4784</strain>
    </source>
</reference>
<accession>A0A918ZMQ6</accession>